<reference evidence="7 8" key="1">
    <citation type="journal article" date="2016" name="Nat. Commun.">
        <title>Thousands of microbial genomes shed light on interconnected biogeochemical processes in an aquifer system.</title>
        <authorList>
            <person name="Anantharaman K."/>
            <person name="Brown C.T."/>
            <person name="Hug L.A."/>
            <person name="Sharon I."/>
            <person name="Castelle C.J."/>
            <person name="Probst A.J."/>
            <person name="Thomas B.C."/>
            <person name="Singh A."/>
            <person name="Wilkins M.J."/>
            <person name="Karaoz U."/>
            <person name="Brodie E.L."/>
            <person name="Williams K.H."/>
            <person name="Hubbard S.S."/>
            <person name="Banfield J.F."/>
        </authorList>
    </citation>
    <scope>NUCLEOTIDE SEQUENCE [LARGE SCALE GENOMIC DNA]</scope>
</reference>
<protein>
    <submittedName>
        <fullName evidence="7">Type IV-A pilus assembly ATPase PilB</fullName>
    </submittedName>
</protein>
<dbReference type="PROSITE" id="PS00662">
    <property type="entry name" value="T2SP_E"/>
    <property type="match status" value="1"/>
</dbReference>
<dbReference type="FunFam" id="3.30.450.90:FF:000001">
    <property type="entry name" value="Type II secretion system ATPase GspE"/>
    <property type="match status" value="1"/>
</dbReference>
<dbReference type="InterPro" id="IPR001482">
    <property type="entry name" value="T2SS/T4SS_dom"/>
</dbReference>
<organism evidence="7 8">
    <name type="scientific">Candidatus Wallbacteria bacterium GWC2_49_35</name>
    <dbReference type="NCBI Taxonomy" id="1817813"/>
    <lineage>
        <taxon>Bacteria</taxon>
        <taxon>Candidatus Walliibacteriota</taxon>
    </lineage>
</organism>
<gene>
    <name evidence="7" type="ORF">A2008_06050</name>
</gene>
<keyword evidence="4" id="KW-0547">Nucleotide-binding</keyword>
<comment type="caution">
    <text evidence="7">The sequence shown here is derived from an EMBL/GenBank/DDBJ whole genome shotgun (WGS) entry which is preliminary data.</text>
</comment>
<dbReference type="Gene3D" id="3.30.300.160">
    <property type="entry name" value="Type II secretion system, protein E, N-terminal domain"/>
    <property type="match status" value="1"/>
</dbReference>
<dbReference type="Pfam" id="PF00437">
    <property type="entry name" value="T2SSE"/>
    <property type="match status" value="1"/>
</dbReference>
<name>A0A1F7WNX6_9BACT</name>
<evidence type="ECO:0000256" key="1">
    <source>
        <dbReference type="ARBA" id="ARBA00004496"/>
    </source>
</evidence>
<dbReference type="GO" id="GO:0016887">
    <property type="term" value="F:ATP hydrolysis activity"/>
    <property type="evidence" value="ECO:0007669"/>
    <property type="project" value="InterPro"/>
</dbReference>
<evidence type="ECO:0000256" key="5">
    <source>
        <dbReference type="ARBA" id="ARBA00022840"/>
    </source>
</evidence>
<dbReference type="InterPro" id="IPR027417">
    <property type="entry name" value="P-loop_NTPase"/>
</dbReference>
<comment type="subcellular location">
    <subcellularLocation>
        <location evidence="1">Cytoplasm</location>
    </subcellularLocation>
</comment>
<dbReference type="InterPro" id="IPR007831">
    <property type="entry name" value="T2SS_GspE_N"/>
</dbReference>
<accession>A0A1F7WNX6</accession>
<dbReference type="CDD" id="cd01129">
    <property type="entry name" value="PulE-GspE-like"/>
    <property type="match status" value="1"/>
</dbReference>
<dbReference type="Gene3D" id="3.40.50.300">
    <property type="entry name" value="P-loop containing nucleotide triphosphate hydrolases"/>
    <property type="match status" value="1"/>
</dbReference>
<dbReference type="SUPFAM" id="SSF160246">
    <property type="entry name" value="EspE N-terminal domain-like"/>
    <property type="match status" value="1"/>
</dbReference>
<dbReference type="InterPro" id="IPR013374">
    <property type="entry name" value="ATPase_typ4_pilus-assembl_PilB"/>
</dbReference>
<dbReference type="GO" id="GO:0005886">
    <property type="term" value="C:plasma membrane"/>
    <property type="evidence" value="ECO:0007669"/>
    <property type="project" value="TreeGrafter"/>
</dbReference>
<dbReference type="Gene3D" id="3.30.450.90">
    <property type="match status" value="1"/>
</dbReference>
<dbReference type="GO" id="GO:0005524">
    <property type="term" value="F:ATP binding"/>
    <property type="evidence" value="ECO:0007669"/>
    <property type="project" value="UniProtKB-KW"/>
</dbReference>
<comment type="similarity">
    <text evidence="2">Belongs to the GSP E family.</text>
</comment>
<evidence type="ECO:0000256" key="3">
    <source>
        <dbReference type="ARBA" id="ARBA00022490"/>
    </source>
</evidence>
<dbReference type="GO" id="GO:0005737">
    <property type="term" value="C:cytoplasm"/>
    <property type="evidence" value="ECO:0007669"/>
    <property type="project" value="UniProtKB-SubCell"/>
</dbReference>
<keyword evidence="5" id="KW-0067">ATP-binding</keyword>
<dbReference type="Gene3D" id="1.10.40.70">
    <property type="match status" value="1"/>
</dbReference>
<keyword evidence="3" id="KW-0963">Cytoplasm</keyword>
<dbReference type="Pfam" id="PF05157">
    <property type="entry name" value="MshEN"/>
    <property type="match status" value="1"/>
</dbReference>
<proteinExistence type="inferred from homology"/>
<dbReference type="InterPro" id="IPR037257">
    <property type="entry name" value="T2SS_E_N_sf"/>
</dbReference>
<evidence type="ECO:0000256" key="2">
    <source>
        <dbReference type="ARBA" id="ARBA00006611"/>
    </source>
</evidence>
<dbReference type="PANTHER" id="PTHR30258:SF1">
    <property type="entry name" value="PROTEIN TRANSPORT PROTEIN HOFB HOMOLOG"/>
    <property type="match status" value="1"/>
</dbReference>
<evidence type="ECO:0000259" key="6">
    <source>
        <dbReference type="PROSITE" id="PS00662"/>
    </source>
</evidence>
<dbReference type="AlphaFoldDB" id="A0A1F7WNX6"/>
<feature type="domain" description="Bacterial type II secretion system protein E" evidence="6">
    <location>
        <begin position="383"/>
        <end position="397"/>
    </location>
</feature>
<dbReference type="GO" id="GO:0009297">
    <property type="term" value="P:pilus assembly"/>
    <property type="evidence" value="ECO:0007669"/>
    <property type="project" value="InterPro"/>
</dbReference>
<evidence type="ECO:0000256" key="4">
    <source>
        <dbReference type="ARBA" id="ARBA00022741"/>
    </source>
</evidence>
<dbReference type="FunFam" id="3.40.50.300:FF:000398">
    <property type="entry name" value="Type IV pilus assembly ATPase PilB"/>
    <property type="match status" value="1"/>
</dbReference>
<dbReference type="NCBIfam" id="TIGR02538">
    <property type="entry name" value="type_IV_pilB"/>
    <property type="match status" value="1"/>
</dbReference>
<evidence type="ECO:0000313" key="7">
    <source>
        <dbReference type="EMBL" id="OGM04551.1"/>
    </source>
</evidence>
<dbReference type="PANTHER" id="PTHR30258">
    <property type="entry name" value="TYPE II SECRETION SYSTEM PROTEIN GSPE-RELATED"/>
    <property type="match status" value="1"/>
</dbReference>
<evidence type="ECO:0000313" key="8">
    <source>
        <dbReference type="Proteomes" id="UP000178735"/>
    </source>
</evidence>
<sequence>MVEPKKRLRLGDALLQDGLVNEEQLQKALEIQKQSGKRLGAVLVEMGVVTENDIVTVLGKQLGIPYINLSNYLIDPATVRIIPENIARRHQLIPINKVGNKLTVAMVDPLNILAIDDIQFMTGLVVKPVVATSTDINEALNNAYGNEGKMDELMEDLGDIGKDANEGGDLGNLEELDENDAPIIRLVNLVISNAVTEGVSDIHIEPFDKDIRIRYRLDGDLRINMEPPKRAQAAITSRVKIMSQLDIAEKRLPQDGRIKIKVNNRPIDLRVATIPTVWGEKIVMRILDQSNLKLDLTDLGFEPRSLEKFMAAIAMPNGIVLVTGPTGSGKTTTLYSALHTVNQIDVNVMTAEDPVEYNLHGINQVQCKAEIGLTFAAALRSFLRLDPDVIMVGEIRDFETCEIAVKASLTGHLVLSTLHTNDAPSTIGRLLNMGIEPFMVATSLILVQAQRLVKVICKDCKIEYKPKPDILKALGITPELLVKLELPHLNLKNLLFYKGKGCEKCGGKGYKGRVGIYEVMAVSDNLRRMILDRASTLELKEAAHNEGMLTLRESAIRKVLLGKTTVDEVFAVTA</sequence>
<dbReference type="FunFam" id="3.30.300.160:FF:000002">
    <property type="entry name" value="Type II secretion system protein E"/>
    <property type="match status" value="1"/>
</dbReference>
<dbReference type="EMBL" id="MGFH01000140">
    <property type="protein sequence ID" value="OGM04551.1"/>
    <property type="molecule type" value="Genomic_DNA"/>
</dbReference>
<dbReference type="SUPFAM" id="SSF52540">
    <property type="entry name" value="P-loop containing nucleoside triphosphate hydrolases"/>
    <property type="match status" value="1"/>
</dbReference>
<dbReference type="STRING" id="1817813.A2008_06050"/>
<dbReference type="Proteomes" id="UP000178735">
    <property type="component" value="Unassembled WGS sequence"/>
</dbReference>